<organism evidence="2 3">
    <name type="scientific">Treponema primitia (strain ATCC BAA-887 / DSM 12427 / ZAS-2)</name>
    <dbReference type="NCBI Taxonomy" id="545694"/>
    <lineage>
        <taxon>Bacteria</taxon>
        <taxon>Pseudomonadati</taxon>
        <taxon>Spirochaetota</taxon>
        <taxon>Spirochaetia</taxon>
        <taxon>Spirochaetales</taxon>
        <taxon>Treponemataceae</taxon>
        <taxon>Treponema</taxon>
    </lineage>
</organism>
<gene>
    <name evidence="2" type="ordered locus">TREPR_0689</name>
</gene>
<dbReference type="SUPFAM" id="SSF55874">
    <property type="entry name" value="ATPase domain of HSP90 chaperone/DNA topoisomerase II/histidine kinase"/>
    <property type="match status" value="1"/>
</dbReference>
<proteinExistence type="predicted"/>
<evidence type="ECO:0000259" key="1">
    <source>
        <dbReference type="Pfam" id="PF13581"/>
    </source>
</evidence>
<dbReference type="InterPro" id="IPR036890">
    <property type="entry name" value="HATPase_C_sf"/>
</dbReference>
<dbReference type="eggNOG" id="COG2172">
    <property type="taxonomic scope" value="Bacteria"/>
</dbReference>
<evidence type="ECO:0000313" key="3">
    <source>
        <dbReference type="Proteomes" id="UP000009223"/>
    </source>
</evidence>
<dbReference type="AlphaFoldDB" id="F5YJZ9"/>
<dbReference type="Pfam" id="PF13581">
    <property type="entry name" value="HATPase_c_2"/>
    <property type="match status" value="1"/>
</dbReference>
<dbReference type="KEGG" id="tpi:TREPR_0689"/>
<dbReference type="RefSeq" id="WP_015709341.1">
    <property type="nucleotide sequence ID" value="NC_015578.1"/>
</dbReference>
<keyword evidence="3" id="KW-1185">Reference proteome</keyword>
<sequence length="194" mass="22529">MKENFEIEIDGSSPLFDKTGMDYREFPSDFTRIRHYTMELIRTAPSGIRGFNLLEQQISEIIKNAVKHGNNNDPNKIVRIWYKLTLETAHLIVEDQGEGFKDLEKWNVFNRKRLQCINEQQADHLGDYVSFRGANSDNFDGGNALFAAVEYWNLGMVFNEKRNAVAIKRRFNVSKDTSVEDVLSDITPWDVDRF</sequence>
<evidence type="ECO:0000313" key="2">
    <source>
        <dbReference type="EMBL" id="AEF86290.1"/>
    </source>
</evidence>
<dbReference type="Proteomes" id="UP000009223">
    <property type="component" value="Chromosome"/>
</dbReference>
<accession>F5YJZ9</accession>
<dbReference type="EMBL" id="CP001843">
    <property type="protein sequence ID" value="AEF86290.1"/>
    <property type="molecule type" value="Genomic_DNA"/>
</dbReference>
<protein>
    <recommendedName>
        <fullName evidence="1">Histidine kinase/HSP90-like ATPase domain-containing protein</fullName>
    </recommendedName>
</protein>
<name>F5YJZ9_TREPZ</name>
<dbReference type="HOGENOM" id="CLU_1453807_0_0_12"/>
<dbReference type="STRING" id="545694.TREPR_0689"/>
<dbReference type="Gene3D" id="3.30.565.10">
    <property type="entry name" value="Histidine kinase-like ATPase, C-terminal domain"/>
    <property type="match status" value="1"/>
</dbReference>
<reference evidence="2 3" key="2">
    <citation type="journal article" date="2011" name="ISME J.">
        <title>RNA-seq reveals cooperative metabolic interactions between two termite-gut spirochete species in co-culture.</title>
        <authorList>
            <person name="Rosenthal A.Z."/>
            <person name="Matson E.G."/>
            <person name="Eldar A."/>
            <person name="Leadbetter J.R."/>
        </authorList>
    </citation>
    <scope>NUCLEOTIDE SEQUENCE [LARGE SCALE GENOMIC DNA]</scope>
    <source>
        <strain evidence="3">ATCC BAA-887 / DSM 12427 / ZAS-2</strain>
    </source>
</reference>
<feature type="domain" description="Histidine kinase/HSP90-like ATPase" evidence="1">
    <location>
        <begin position="51"/>
        <end position="104"/>
    </location>
</feature>
<dbReference type="InterPro" id="IPR003594">
    <property type="entry name" value="HATPase_dom"/>
</dbReference>
<reference evidence="3" key="1">
    <citation type="submission" date="2009-12" db="EMBL/GenBank/DDBJ databases">
        <title>Complete sequence of Treponema primitia strain ZAS-2.</title>
        <authorList>
            <person name="Tetu S.G."/>
            <person name="Matson E."/>
            <person name="Ren Q."/>
            <person name="Seshadri R."/>
            <person name="Elbourne L."/>
            <person name="Hassan K.A."/>
            <person name="Durkin A."/>
            <person name="Radune D."/>
            <person name="Mohamoud Y."/>
            <person name="Shay R."/>
            <person name="Jin S."/>
            <person name="Zhang X."/>
            <person name="Lucey K."/>
            <person name="Ballor N.R."/>
            <person name="Ottesen E."/>
            <person name="Rosenthal R."/>
            <person name="Allen A."/>
            <person name="Leadbetter J.R."/>
            <person name="Paulsen I.T."/>
        </authorList>
    </citation>
    <scope>NUCLEOTIDE SEQUENCE [LARGE SCALE GENOMIC DNA]</scope>
    <source>
        <strain evidence="3">ATCC BAA-887 / DSM 12427 / ZAS-2</strain>
    </source>
</reference>
<dbReference type="OrthoDB" id="360115at2"/>